<dbReference type="InterPro" id="IPR004662">
    <property type="entry name" value="AcgluKinase_fam"/>
</dbReference>
<comment type="subcellular location">
    <subcellularLocation>
        <location evidence="9">Cytoplasm</location>
    </subcellularLocation>
</comment>
<keyword evidence="3 9" id="KW-0028">Amino-acid biosynthesis</keyword>
<evidence type="ECO:0000256" key="6">
    <source>
        <dbReference type="ARBA" id="ARBA00022777"/>
    </source>
</evidence>
<dbReference type="NCBIfam" id="TIGR00761">
    <property type="entry name" value="argB"/>
    <property type="match status" value="1"/>
</dbReference>
<evidence type="ECO:0000313" key="11">
    <source>
        <dbReference type="EMBL" id="GGJ94685.1"/>
    </source>
</evidence>
<evidence type="ECO:0000256" key="2">
    <source>
        <dbReference type="ARBA" id="ARBA00022571"/>
    </source>
</evidence>
<dbReference type="PIRSF" id="PIRSF000728">
    <property type="entry name" value="NAGK"/>
    <property type="match status" value="1"/>
</dbReference>
<dbReference type="GO" id="GO:0005524">
    <property type="term" value="F:ATP binding"/>
    <property type="evidence" value="ECO:0007669"/>
    <property type="project" value="UniProtKB-UniRule"/>
</dbReference>
<feature type="site" description="Transition state stabilizer" evidence="9">
    <location>
        <position position="9"/>
    </location>
</feature>
<dbReference type="EC" id="2.7.2.8" evidence="9"/>
<dbReference type="GO" id="GO:0003991">
    <property type="term" value="F:acetylglutamate kinase activity"/>
    <property type="evidence" value="ECO:0007669"/>
    <property type="project" value="UniProtKB-UniRule"/>
</dbReference>
<gene>
    <name evidence="9 11" type="primary">argB</name>
    <name evidence="11" type="ORF">GCM10007043_05580</name>
</gene>
<dbReference type="GO" id="GO:0042450">
    <property type="term" value="P:L-arginine biosynthetic process via ornithine"/>
    <property type="evidence" value="ECO:0007669"/>
    <property type="project" value="UniProtKB-UniRule"/>
</dbReference>
<keyword evidence="4 9" id="KW-0808">Transferase</keyword>
<dbReference type="PANTHER" id="PTHR23342">
    <property type="entry name" value="N-ACETYLGLUTAMATE SYNTHASE"/>
    <property type="match status" value="1"/>
</dbReference>
<evidence type="ECO:0000256" key="9">
    <source>
        <dbReference type="HAMAP-Rule" id="MF_00082"/>
    </source>
</evidence>
<dbReference type="GO" id="GO:0005737">
    <property type="term" value="C:cytoplasm"/>
    <property type="evidence" value="ECO:0007669"/>
    <property type="project" value="UniProtKB-SubCell"/>
</dbReference>
<keyword evidence="5 9" id="KW-0547">Nucleotide-binding</keyword>
<evidence type="ECO:0000259" key="10">
    <source>
        <dbReference type="Pfam" id="PF00696"/>
    </source>
</evidence>
<comment type="similarity">
    <text evidence="9">Belongs to the acetylglutamate kinase family. ArgB subfamily.</text>
</comment>
<keyword evidence="2 9" id="KW-0055">Arginine biosynthesis</keyword>
<protein>
    <recommendedName>
        <fullName evidence="9">Acetylglutamate kinase</fullName>
        <ecNumber evidence="9">2.7.2.8</ecNumber>
    </recommendedName>
    <alternativeName>
        <fullName evidence="9">N-acetyl-L-glutamate 5-phosphotransferase</fullName>
    </alternativeName>
    <alternativeName>
        <fullName evidence="9">NAG kinase</fullName>
        <shortName evidence="9">NAGK</shortName>
    </alternativeName>
</protein>
<reference evidence="11" key="1">
    <citation type="journal article" date="2014" name="Int. J. Syst. Evol. Microbiol.">
        <title>Complete genome sequence of Corynebacterium casei LMG S-19264T (=DSM 44701T), isolated from a smear-ripened cheese.</title>
        <authorList>
            <consortium name="US DOE Joint Genome Institute (JGI-PGF)"/>
            <person name="Walter F."/>
            <person name="Albersmeier A."/>
            <person name="Kalinowski J."/>
            <person name="Ruckert C."/>
        </authorList>
    </citation>
    <scope>NUCLEOTIDE SEQUENCE</scope>
    <source>
        <strain evidence="11">JCM 14719</strain>
    </source>
</reference>
<dbReference type="CDD" id="cd04238">
    <property type="entry name" value="AAK_NAGK-like"/>
    <property type="match status" value="1"/>
</dbReference>
<feature type="site" description="Transition state stabilizer" evidence="9">
    <location>
        <position position="219"/>
    </location>
</feature>
<evidence type="ECO:0000256" key="3">
    <source>
        <dbReference type="ARBA" id="ARBA00022605"/>
    </source>
</evidence>
<reference evidence="11" key="2">
    <citation type="submission" date="2020-09" db="EMBL/GenBank/DDBJ databases">
        <authorList>
            <person name="Sun Q."/>
            <person name="Ohkuma M."/>
        </authorList>
    </citation>
    <scope>NUCLEOTIDE SEQUENCE</scope>
    <source>
        <strain evidence="11">JCM 14719</strain>
    </source>
</reference>
<proteinExistence type="inferred from homology"/>
<dbReference type="PANTHER" id="PTHR23342:SF0">
    <property type="entry name" value="N-ACETYLGLUTAMATE SYNTHASE, MITOCHONDRIAL"/>
    <property type="match status" value="1"/>
</dbReference>
<dbReference type="AlphaFoldDB" id="A0A8J3B4A3"/>
<evidence type="ECO:0000256" key="8">
    <source>
        <dbReference type="ARBA" id="ARBA00048141"/>
    </source>
</evidence>
<dbReference type="InterPro" id="IPR001048">
    <property type="entry name" value="Asp/Glu/Uridylate_kinase"/>
</dbReference>
<dbReference type="InterPro" id="IPR037528">
    <property type="entry name" value="ArgB"/>
</dbReference>
<dbReference type="SUPFAM" id="SSF53633">
    <property type="entry name" value="Carbamate kinase-like"/>
    <property type="match status" value="1"/>
</dbReference>
<evidence type="ECO:0000256" key="4">
    <source>
        <dbReference type="ARBA" id="ARBA00022679"/>
    </source>
</evidence>
<feature type="binding site" evidence="9">
    <location>
        <begin position="42"/>
        <end position="43"/>
    </location>
    <ligand>
        <name>substrate</name>
    </ligand>
</feature>
<feature type="binding site" evidence="9">
    <location>
        <position position="64"/>
    </location>
    <ligand>
        <name>substrate</name>
    </ligand>
</feature>
<dbReference type="PRINTS" id="PR00474">
    <property type="entry name" value="GLU5KINASE"/>
</dbReference>
<evidence type="ECO:0000256" key="7">
    <source>
        <dbReference type="ARBA" id="ARBA00022840"/>
    </source>
</evidence>
<dbReference type="Proteomes" id="UP000637720">
    <property type="component" value="Unassembled WGS sequence"/>
</dbReference>
<name>A0A8J3B4A3_9BACI</name>
<dbReference type="InterPro" id="IPR001057">
    <property type="entry name" value="Glu/AcGlu_kinase"/>
</dbReference>
<accession>A0A8J3B4A3</accession>
<feature type="domain" description="Aspartate/glutamate/uridylate kinase" evidence="10">
    <location>
        <begin position="5"/>
        <end position="237"/>
    </location>
</feature>
<dbReference type="EMBL" id="BMOF01000006">
    <property type="protein sequence ID" value="GGJ94685.1"/>
    <property type="molecule type" value="Genomic_DNA"/>
</dbReference>
<dbReference type="FunFam" id="3.40.1160.10:FF:000004">
    <property type="entry name" value="Acetylglutamate kinase"/>
    <property type="match status" value="1"/>
</dbReference>
<dbReference type="Gene3D" id="3.40.1160.10">
    <property type="entry name" value="Acetylglutamate kinase-like"/>
    <property type="match status" value="1"/>
</dbReference>
<keyword evidence="12" id="KW-1185">Reference proteome</keyword>
<dbReference type="Pfam" id="PF00696">
    <property type="entry name" value="AA_kinase"/>
    <property type="match status" value="1"/>
</dbReference>
<comment type="pathway">
    <text evidence="1 9">Amino-acid biosynthesis; L-arginine biosynthesis; N(2)-acetyl-L-ornithine from L-glutamate: step 2/4.</text>
</comment>
<dbReference type="RefSeq" id="WP_188816724.1">
    <property type="nucleotide sequence ID" value="NZ_BMOF01000006.1"/>
</dbReference>
<keyword evidence="7 9" id="KW-0067">ATP-binding</keyword>
<evidence type="ECO:0000256" key="1">
    <source>
        <dbReference type="ARBA" id="ARBA00004828"/>
    </source>
</evidence>
<keyword evidence="9" id="KW-0963">Cytoplasm</keyword>
<evidence type="ECO:0000256" key="5">
    <source>
        <dbReference type="ARBA" id="ARBA00022741"/>
    </source>
</evidence>
<dbReference type="InterPro" id="IPR036393">
    <property type="entry name" value="AceGlu_kinase-like_sf"/>
</dbReference>
<feature type="binding site" evidence="9">
    <location>
        <position position="156"/>
    </location>
    <ligand>
        <name>substrate</name>
    </ligand>
</feature>
<sequence length="276" mass="27847">MGQGTLVVKCGGSAMDALPDGFFADLAALSRSGMAPVVVHGGGPAISALLARLGIAPAFVNGLRVTDEATLEVVEMVLAGAINKQLVRRIWRAGGRALGLSGSDGALLVAEPIPGPLGRVATVKRVNADLIRQVLALGYIPVIAPVGMDEAGQAYNINADTAAGAVARALAAERVVLVTDVPGIWVDDGGARRVLDVLDADEAEALIAQGVITGGMIPKVRAALDALDAAEEVRIVDGREPGVLQRVAAGEAVGTRIVRQTQAAPAGKGGAGRGAV</sequence>
<keyword evidence="6 9" id="KW-0418">Kinase</keyword>
<dbReference type="HAMAP" id="MF_00082">
    <property type="entry name" value="ArgB"/>
    <property type="match status" value="1"/>
</dbReference>
<evidence type="ECO:0000313" key="12">
    <source>
        <dbReference type="Proteomes" id="UP000637720"/>
    </source>
</evidence>
<comment type="caution">
    <text evidence="11">The sequence shown here is derived from an EMBL/GenBank/DDBJ whole genome shotgun (WGS) entry which is preliminary data.</text>
</comment>
<dbReference type="UniPathway" id="UPA00068">
    <property type="reaction ID" value="UER00107"/>
</dbReference>
<organism evidence="11 12">
    <name type="scientific">Calditerricola satsumensis</name>
    <dbReference type="NCBI Taxonomy" id="373054"/>
    <lineage>
        <taxon>Bacteria</taxon>
        <taxon>Bacillati</taxon>
        <taxon>Bacillota</taxon>
        <taxon>Bacilli</taxon>
        <taxon>Bacillales</taxon>
        <taxon>Bacillaceae</taxon>
        <taxon>Calditerricola</taxon>
    </lineage>
</organism>
<comment type="catalytic activity">
    <reaction evidence="8 9">
        <text>N-acetyl-L-glutamate + ATP = N-acetyl-L-glutamyl 5-phosphate + ADP</text>
        <dbReference type="Rhea" id="RHEA:14629"/>
        <dbReference type="ChEBI" id="CHEBI:30616"/>
        <dbReference type="ChEBI" id="CHEBI:44337"/>
        <dbReference type="ChEBI" id="CHEBI:57936"/>
        <dbReference type="ChEBI" id="CHEBI:456216"/>
        <dbReference type="EC" id="2.7.2.8"/>
    </reaction>
</comment>
<comment type="function">
    <text evidence="9">Catalyzes the ATP-dependent phosphorylation of N-acetyl-L-glutamate.</text>
</comment>